<dbReference type="OrthoDB" id="5170249at2"/>
<dbReference type="Proteomes" id="UP000323454">
    <property type="component" value="Unassembled WGS sequence"/>
</dbReference>
<dbReference type="InterPro" id="IPR029058">
    <property type="entry name" value="AB_hydrolase_fold"/>
</dbReference>
<reference evidence="3 4" key="2">
    <citation type="submission" date="2019-09" db="EMBL/GenBank/DDBJ databases">
        <authorList>
            <person name="Jin C."/>
        </authorList>
    </citation>
    <scope>NUCLEOTIDE SEQUENCE [LARGE SCALE GENOMIC DNA]</scope>
    <source>
        <strain evidence="3 4">AN110305</strain>
    </source>
</reference>
<gene>
    <name evidence="3" type="ORF">F0L68_01585</name>
</gene>
<evidence type="ECO:0000313" key="4">
    <source>
        <dbReference type="Proteomes" id="UP000323454"/>
    </source>
</evidence>
<feature type="compositionally biased region" description="Gly residues" evidence="1">
    <location>
        <begin position="16"/>
        <end position="28"/>
    </location>
</feature>
<evidence type="ECO:0000313" key="3">
    <source>
        <dbReference type="EMBL" id="KAA2266627.1"/>
    </source>
</evidence>
<dbReference type="AlphaFoldDB" id="A0A5B2XSF6"/>
<protein>
    <recommendedName>
        <fullName evidence="2">DUF1023 domain-containing protein</fullName>
    </recommendedName>
</protein>
<dbReference type="SUPFAM" id="SSF53474">
    <property type="entry name" value="alpha/beta-Hydrolases"/>
    <property type="match status" value="1"/>
</dbReference>
<dbReference type="EMBL" id="VUOB01000002">
    <property type="protein sequence ID" value="KAA2266627.1"/>
    <property type="molecule type" value="Genomic_DNA"/>
</dbReference>
<evidence type="ECO:0000256" key="1">
    <source>
        <dbReference type="SAM" id="MobiDB-lite"/>
    </source>
</evidence>
<accession>A0A5B2XSF6</accession>
<feature type="region of interest" description="Disordered" evidence="1">
    <location>
        <begin position="1"/>
        <end position="28"/>
    </location>
</feature>
<proteinExistence type="predicted"/>
<evidence type="ECO:0000259" key="2">
    <source>
        <dbReference type="Pfam" id="PF06259"/>
    </source>
</evidence>
<sequence>MSRARTASQHATGTPPAGGAGAAGGAGGHAAYRVAPQRLTDAAGHLTEQAGRLRGARTGLDATPLAPHVFGGLPQSQQAASAHRNTLTAAGQQLDTHLRRLGVLSGGLTNGAANYRHGDRTVADGFRALLGGDTVAPVAGKGAAAGAGAGGGAFADRIAANRPRIADALTAEERNHAMLLAEQHAHDDRSWLGRFFDGDGDLADRLAKSQSRIDLYQDILQNDRKIIAFDPAGNGRIAELVGDINSNTKNVGVLVPGTFTNMANFDKYAADGRSFVEADPTHSLAMVVWADGDNPQSLGLGGAADPSYSEAMAPNLATFSHQLRDQINAQGAGDAQVTFAGHSYGGAVVGLAEHDGLDANRVLHIESAGMGHDVWTPGDLHNTQSEVQRYSMTAPGDPIGDIQGVQLLGYGHGADPNTFPGVTDLVTGNYPDGHPLHGVSAHTDIFTYHSDAWWNMYGVFTGGIVTPVPPPVPDPTPPYYGP</sequence>
<organism evidence="3 4">
    <name type="scientific">Solihabitans fulvus</name>
    <dbReference type="NCBI Taxonomy" id="1892852"/>
    <lineage>
        <taxon>Bacteria</taxon>
        <taxon>Bacillati</taxon>
        <taxon>Actinomycetota</taxon>
        <taxon>Actinomycetes</taxon>
        <taxon>Pseudonocardiales</taxon>
        <taxon>Pseudonocardiaceae</taxon>
        <taxon>Solihabitans</taxon>
    </lineage>
</organism>
<dbReference type="InterPro" id="IPR010427">
    <property type="entry name" value="DUF1023"/>
</dbReference>
<reference evidence="3 4" key="1">
    <citation type="submission" date="2019-09" db="EMBL/GenBank/DDBJ databases">
        <title>Goodfellowia gen. nov., a new genus of the Pseudonocardineae related to Actinoalloteichus, containing Goodfellowia coeruleoviolacea gen. nov., comb. nov. gen. nov., comb. nov.</title>
        <authorList>
            <person name="Labeda D."/>
        </authorList>
    </citation>
    <scope>NUCLEOTIDE SEQUENCE [LARGE SCALE GENOMIC DNA]</scope>
    <source>
        <strain evidence="3 4">AN110305</strain>
    </source>
</reference>
<name>A0A5B2XSF6_9PSEU</name>
<feature type="domain" description="DUF1023" evidence="2">
    <location>
        <begin position="230"/>
        <end position="402"/>
    </location>
</feature>
<dbReference type="Pfam" id="PF06259">
    <property type="entry name" value="Abhydrolase_8"/>
    <property type="match status" value="1"/>
</dbReference>
<comment type="caution">
    <text evidence="3">The sequence shown here is derived from an EMBL/GenBank/DDBJ whole genome shotgun (WGS) entry which is preliminary data.</text>
</comment>
<keyword evidence="4" id="KW-1185">Reference proteome</keyword>